<sequence>LLFFRDLSRNNLRNLDAHTFRYLKRLRTLNLRRNHLRSIPKGLEEVQLLKLDLRLNLISTISPPDLYSLSRVRSVDLSRNFIKEWPKSSPATGNSTSVIERL</sequence>
<dbReference type="InterPro" id="IPR050333">
    <property type="entry name" value="SLRP"/>
</dbReference>
<dbReference type="PANTHER" id="PTHR45712">
    <property type="entry name" value="AGAP008170-PA"/>
    <property type="match status" value="1"/>
</dbReference>
<evidence type="ECO:0000256" key="2">
    <source>
        <dbReference type="ARBA" id="ARBA00022737"/>
    </source>
</evidence>
<dbReference type="SUPFAM" id="SSF52058">
    <property type="entry name" value="L domain-like"/>
    <property type="match status" value="1"/>
</dbReference>
<proteinExistence type="predicted"/>
<reference evidence="3 4" key="1">
    <citation type="submission" date="2014-03" db="EMBL/GenBank/DDBJ databases">
        <title>Draft genome of the hookworm Oesophagostomum dentatum.</title>
        <authorList>
            <person name="Mitreva M."/>
        </authorList>
    </citation>
    <scope>NUCLEOTIDE SEQUENCE [LARGE SCALE GENOMIC DNA]</scope>
    <source>
        <strain evidence="3 4">OD-Hann</strain>
    </source>
</reference>
<dbReference type="InterPro" id="IPR032675">
    <property type="entry name" value="LRR_dom_sf"/>
</dbReference>
<evidence type="ECO:0000313" key="3">
    <source>
        <dbReference type="EMBL" id="KHJ79194.1"/>
    </source>
</evidence>
<dbReference type="PROSITE" id="PS51450">
    <property type="entry name" value="LRR"/>
    <property type="match status" value="1"/>
</dbReference>
<dbReference type="InterPro" id="IPR003591">
    <property type="entry name" value="Leu-rich_rpt_typical-subtyp"/>
</dbReference>
<evidence type="ECO:0000313" key="4">
    <source>
        <dbReference type="Proteomes" id="UP000053660"/>
    </source>
</evidence>
<keyword evidence="4" id="KW-1185">Reference proteome</keyword>
<protein>
    <submittedName>
        <fullName evidence="3">Leucine Rich repeat-containing domain protein</fullName>
    </submittedName>
</protein>
<dbReference type="Gene3D" id="3.80.10.10">
    <property type="entry name" value="Ribonuclease Inhibitor"/>
    <property type="match status" value="1"/>
</dbReference>
<organism evidence="3 4">
    <name type="scientific">Oesophagostomum dentatum</name>
    <name type="common">Nodular worm</name>
    <dbReference type="NCBI Taxonomy" id="61180"/>
    <lineage>
        <taxon>Eukaryota</taxon>
        <taxon>Metazoa</taxon>
        <taxon>Ecdysozoa</taxon>
        <taxon>Nematoda</taxon>
        <taxon>Chromadorea</taxon>
        <taxon>Rhabditida</taxon>
        <taxon>Rhabditina</taxon>
        <taxon>Rhabditomorpha</taxon>
        <taxon>Strongyloidea</taxon>
        <taxon>Strongylidae</taxon>
        <taxon>Oesophagostomum</taxon>
    </lineage>
</organism>
<dbReference type="PANTHER" id="PTHR45712:SF31">
    <property type="entry name" value="PODOCAN"/>
    <property type="match status" value="1"/>
</dbReference>
<dbReference type="Pfam" id="PF13855">
    <property type="entry name" value="LRR_8"/>
    <property type="match status" value="1"/>
</dbReference>
<evidence type="ECO:0000256" key="1">
    <source>
        <dbReference type="ARBA" id="ARBA00022614"/>
    </source>
</evidence>
<dbReference type="GO" id="GO:0005615">
    <property type="term" value="C:extracellular space"/>
    <property type="evidence" value="ECO:0007669"/>
    <property type="project" value="TreeGrafter"/>
</dbReference>
<dbReference type="EMBL" id="KN606435">
    <property type="protein sequence ID" value="KHJ79194.1"/>
    <property type="molecule type" value="Genomic_DNA"/>
</dbReference>
<name>A0A0B1S2P2_OESDE</name>
<feature type="non-terminal residue" evidence="3">
    <location>
        <position position="1"/>
    </location>
</feature>
<dbReference type="SMART" id="SM00369">
    <property type="entry name" value="LRR_TYP"/>
    <property type="match status" value="2"/>
</dbReference>
<dbReference type="AlphaFoldDB" id="A0A0B1S2P2"/>
<keyword evidence="1" id="KW-0433">Leucine-rich repeat</keyword>
<gene>
    <name evidence="3" type="ORF">OESDEN_21166</name>
</gene>
<dbReference type="InterPro" id="IPR001611">
    <property type="entry name" value="Leu-rich_rpt"/>
</dbReference>
<keyword evidence="2" id="KW-0677">Repeat</keyword>
<accession>A0A0B1S2P2</accession>
<dbReference type="Proteomes" id="UP000053660">
    <property type="component" value="Unassembled WGS sequence"/>
</dbReference>